<reference evidence="2" key="1">
    <citation type="submission" date="2023-07" db="EMBL/GenBank/DDBJ databases">
        <title>30 novel species of actinomycetes from the DSMZ collection.</title>
        <authorList>
            <person name="Nouioui I."/>
        </authorList>
    </citation>
    <scope>NUCLEOTIDE SEQUENCE [LARGE SCALE GENOMIC DNA]</scope>
    <source>
        <strain evidence="2">DSM 45834</strain>
    </source>
</reference>
<sequence length="366" mass="39546">MAPRRDPVPVPAAEAFDRQDRDARLSQAAVVLSVGAAVAGEPERVDSPAAIGLPSDLSSYRSTAQITVGEAVAPLDVSLDDHLARRGVPATRADLLRRLVEQPDPISAAALVEANLHSESRLVRTAAAVAALDTTGPRDDVLAQLVDGASRGDALTREIGRIGVARVDPQHAVLRRVVGRPSRSTGRDQPSHAAFLTHGSFAALTTWWQPGGDFYTYLDSLVPPLALHDPSFRWSGLYADGARQLAAQQMVEWVAAENLHSPDLFAHSHGGTVAHLATLRGLRLDRLVLLSWPVHAEWFPDFANVARIIDVRVRLDLVIIADRGGQTFTPPPEQAGKVTSHVNGWFEHGDTHEPAYWQRHGLPAVL</sequence>
<evidence type="ECO:0000313" key="2">
    <source>
        <dbReference type="Proteomes" id="UP001183202"/>
    </source>
</evidence>
<dbReference type="Proteomes" id="UP001183202">
    <property type="component" value="Unassembled WGS sequence"/>
</dbReference>
<name>A0ABU2N5G6_9PSEU</name>
<dbReference type="Gene3D" id="3.40.50.1820">
    <property type="entry name" value="alpha/beta hydrolase"/>
    <property type="match status" value="1"/>
</dbReference>
<dbReference type="InterPro" id="IPR029058">
    <property type="entry name" value="AB_hydrolase_fold"/>
</dbReference>
<proteinExistence type="predicted"/>
<gene>
    <name evidence="1" type="ORF">RM445_06525</name>
</gene>
<evidence type="ECO:0008006" key="3">
    <source>
        <dbReference type="Google" id="ProtNLM"/>
    </source>
</evidence>
<comment type="caution">
    <text evidence="1">The sequence shown here is derived from an EMBL/GenBank/DDBJ whole genome shotgun (WGS) entry which is preliminary data.</text>
</comment>
<dbReference type="EMBL" id="JAVREJ010000003">
    <property type="protein sequence ID" value="MDT0349177.1"/>
    <property type="molecule type" value="Genomic_DNA"/>
</dbReference>
<dbReference type="SUPFAM" id="SSF53474">
    <property type="entry name" value="alpha/beta-Hydrolases"/>
    <property type="match status" value="1"/>
</dbReference>
<accession>A0ABU2N5G6</accession>
<protein>
    <recommendedName>
        <fullName evidence="3">Alpha/beta hydrolase</fullName>
    </recommendedName>
</protein>
<evidence type="ECO:0000313" key="1">
    <source>
        <dbReference type="EMBL" id="MDT0349177.1"/>
    </source>
</evidence>
<organism evidence="1 2">
    <name type="scientific">Pseudonocardia charpentierae</name>
    <dbReference type="NCBI Taxonomy" id="3075545"/>
    <lineage>
        <taxon>Bacteria</taxon>
        <taxon>Bacillati</taxon>
        <taxon>Actinomycetota</taxon>
        <taxon>Actinomycetes</taxon>
        <taxon>Pseudonocardiales</taxon>
        <taxon>Pseudonocardiaceae</taxon>
        <taxon>Pseudonocardia</taxon>
    </lineage>
</organism>
<keyword evidence="2" id="KW-1185">Reference proteome</keyword>
<dbReference type="RefSeq" id="WP_311555158.1">
    <property type="nucleotide sequence ID" value="NZ_JAVREJ010000003.1"/>
</dbReference>